<reference evidence="2" key="1">
    <citation type="submission" date="2021-07" db="EMBL/GenBank/DDBJ databases">
        <authorList>
            <person name="Durling M."/>
        </authorList>
    </citation>
    <scope>NUCLEOTIDE SEQUENCE</scope>
</reference>
<proteinExistence type="predicted"/>
<dbReference type="AlphaFoldDB" id="A0A9N9Q874"/>
<sequence>MSSAIHVIAVCSIAEGKVDRLIELLAGVSSTVSASEPGALQYEVFQTYDVETKQPNGGVTLVERYVDQAAYDAHAGSAHMAAVFQTLAAEGIMSAPPQVSYSRSVGGFAKC</sequence>
<protein>
    <recommendedName>
        <fullName evidence="1">ABM domain-containing protein</fullName>
    </recommendedName>
</protein>
<dbReference type="OrthoDB" id="10011777at2759"/>
<dbReference type="Proteomes" id="UP000701801">
    <property type="component" value="Unassembled WGS sequence"/>
</dbReference>
<evidence type="ECO:0000313" key="2">
    <source>
        <dbReference type="EMBL" id="CAG8983580.1"/>
    </source>
</evidence>
<keyword evidence="3" id="KW-1185">Reference proteome</keyword>
<dbReference type="InterPro" id="IPR011008">
    <property type="entry name" value="Dimeric_a/b-barrel"/>
</dbReference>
<dbReference type="SUPFAM" id="SSF54909">
    <property type="entry name" value="Dimeric alpha+beta barrel"/>
    <property type="match status" value="1"/>
</dbReference>
<comment type="caution">
    <text evidence="2">The sequence shown here is derived from an EMBL/GenBank/DDBJ whole genome shotgun (WGS) entry which is preliminary data.</text>
</comment>
<feature type="domain" description="ABM" evidence="1">
    <location>
        <begin position="5"/>
        <end position="101"/>
    </location>
</feature>
<dbReference type="PROSITE" id="PS51725">
    <property type="entry name" value="ABM"/>
    <property type="match status" value="1"/>
</dbReference>
<dbReference type="PANTHER" id="PTHR40624:SF1">
    <property type="entry name" value="BIOSYNTHESIS MONOOXYGENASE, PUTATIVE (AFU_ORTHOLOGUE AFUA_1G12025)-RELATED"/>
    <property type="match status" value="1"/>
</dbReference>
<accession>A0A9N9Q874</accession>
<dbReference type="EMBL" id="CAJVRM010000731">
    <property type="protein sequence ID" value="CAG8983580.1"/>
    <property type="molecule type" value="Genomic_DNA"/>
</dbReference>
<dbReference type="InterPro" id="IPR007138">
    <property type="entry name" value="ABM_dom"/>
</dbReference>
<dbReference type="Pfam" id="PF03992">
    <property type="entry name" value="ABM"/>
    <property type="match status" value="1"/>
</dbReference>
<organism evidence="2 3">
    <name type="scientific">Hymenoscyphus albidus</name>
    <dbReference type="NCBI Taxonomy" id="595503"/>
    <lineage>
        <taxon>Eukaryota</taxon>
        <taxon>Fungi</taxon>
        <taxon>Dikarya</taxon>
        <taxon>Ascomycota</taxon>
        <taxon>Pezizomycotina</taxon>
        <taxon>Leotiomycetes</taxon>
        <taxon>Helotiales</taxon>
        <taxon>Helotiaceae</taxon>
        <taxon>Hymenoscyphus</taxon>
    </lineage>
</organism>
<gene>
    <name evidence="2" type="ORF">HYALB_00004599</name>
</gene>
<name>A0A9N9Q874_9HELO</name>
<dbReference type="PANTHER" id="PTHR40624">
    <property type="entry name" value="BIOSYNTHESIS MONOOXYGENASE, PUTATIVE (AFU_ORTHOLOGUE AFUA_1G12025)-RELATED"/>
    <property type="match status" value="1"/>
</dbReference>
<evidence type="ECO:0000259" key="1">
    <source>
        <dbReference type="PROSITE" id="PS51725"/>
    </source>
</evidence>
<evidence type="ECO:0000313" key="3">
    <source>
        <dbReference type="Proteomes" id="UP000701801"/>
    </source>
</evidence>
<dbReference type="Gene3D" id="3.30.70.100">
    <property type="match status" value="1"/>
</dbReference>